<dbReference type="PANTHER" id="PTHR33075:SF7">
    <property type="entry name" value="OS02G0303350 PROTEIN"/>
    <property type="match status" value="1"/>
</dbReference>
<evidence type="ECO:0000313" key="2">
    <source>
        <dbReference type="Proteomes" id="UP000032180"/>
    </source>
</evidence>
<keyword evidence="2" id="KW-1185">Reference proteome</keyword>
<reference evidence="1 2" key="1">
    <citation type="submission" date="2012-08" db="EMBL/GenBank/DDBJ databases">
        <title>Oryza genome evolution.</title>
        <authorList>
            <person name="Wing R.A."/>
        </authorList>
    </citation>
    <scope>NUCLEOTIDE SEQUENCE</scope>
</reference>
<evidence type="ECO:0000313" key="1">
    <source>
        <dbReference type="EnsemblPlants" id="LPERR04G02020.1"/>
    </source>
</evidence>
<dbReference type="eggNOG" id="ENOG502R6VQ">
    <property type="taxonomic scope" value="Eukaryota"/>
</dbReference>
<accession>A0A0D9W2E2</accession>
<dbReference type="PANTHER" id="PTHR33075">
    <property type="entry name" value="OS02G0499800 PROTEIN"/>
    <property type="match status" value="1"/>
</dbReference>
<reference evidence="2" key="2">
    <citation type="submission" date="2013-12" db="EMBL/GenBank/DDBJ databases">
        <authorList>
            <person name="Yu Y."/>
            <person name="Lee S."/>
            <person name="de Baynast K."/>
            <person name="Wissotski M."/>
            <person name="Liu L."/>
            <person name="Talag J."/>
            <person name="Goicoechea J."/>
            <person name="Angelova A."/>
            <person name="Jetty R."/>
            <person name="Kudrna D."/>
            <person name="Golser W."/>
            <person name="Rivera L."/>
            <person name="Zhang J."/>
            <person name="Wing R."/>
        </authorList>
    </citation>
    <scope>NUCLEOTIDE SEQUENCE</scope>
</reference>
<proteinExistence type="predicted"/>
<organism evidence="1 2">
    <name type="scientific">Leersia perrieri</name>
    <dbReference type="NCBI Taxonomy" id="77586"/>
    <lineage>
        <taxon>Eukaryota</taxon>
        <taxon>Viridiplantae</taxon>
        <taxon>Streptophyta</taxon>
        <taxon>Embryophyta</taxon>
        <taxon>Tracheophyta</taxon>
        <taxon>Spermatophyta</taxon>
        <taxon>Magnoliopsida</taxon>
        <taxon>Liliopsida</taxon>
        <taxon>Poales</taxon>
        <taxon>Poaceae</taxon>
        <taxon>BOP clade</taxon>
        <taxon>Oryzoideae</taxon>
        <taxon>Oryzeae</taxon>
        <taxon>Oryzinae</taxon>
        <taxon>Leersia</taxon>
    </lineage>
</organism>
<dbReference type="Gramene" id="LPERR04G02020.1">
    <property type="protein sequence ID" value="LPERR04G02020.1"/>
    <property type="gene ID" value="LPERR04G02020"/>
</dbReference>
<dbReference type="Proteomes" id="UP000032180">
    <property type="component" value="Chromosome 4"/>
</dbReference>
<sequence>MEAPGDLVTPSPPKGWDFTPGKFISSSVQRDFGSTVHFSPWFGSCPFFLVVDFVRFNFHLTPNSIAIALSCCLGGSAHGFLVSHLKGNSFQFQVCSKSVGLLVVSLRNYVCQDYHCRFFLWRDAGPNWKWELSYWEQEEEAQWTIVSRKTRSFDRHVLRNESSARLLKGQYQAQFDKHDELANRRYRAFSQEGWILILGVPPDFKTDEMVEKIVNVFDTLIWWHKHDRMLGRLLVKAKYTSRAYVPAKIVVGKSQEKGENGESLTFFTFLLNGQFTEHQINEQAAQAAQAAQAQAAQNVHAMQVEIEDNQHGEVQDSMSVEDFSFDDFSSSLDSVCWEQGSKQIIPFGAPTLAVPFATFPIEACIAFAESVIKPLLWALDPPLQSSISTNLWTGMSTTWTLKVPNLKEASIPCALSSIATTSTRKRVTRALPFSIPSDNRTQQPRAKRTKTKQHILVDTL</sequence>
<dbReference type="AlphaFoldDB" id="A0A0D9W2E2"/>
<evidence type="ECO:0008006" key="3">
    <source>
        <dbReference type="Google" id="ProtNLM"/>
    </source>
</evidence>
<reference evidence="1" key="3">
    <citation type="submission" date="2015-04" db="UniProtKB">
        <authorList>
            <consortium name="EnsemblPlants"/>
        </authorList>
    </citation>
    <scope>IDENTIFICATION</scope>
</reference>
<name>A0A0D9W2E2_9ORYZ</name>
<dbReference type="EnsemblPlants" id="LPERR04G02020.1">
    <property type="protein sequence ID" value="LPERR04G02020.1"/>
    <property type="gene ID" value="LPERR04G02020"/>
</dbReference>
<protein>
    <recommendedName>
        <fullName evidence="3">DUF4283 domain-containing protein</fullName>
    </recommendedName>
</protein>
<dbReference type="HOGENOM" id="CLU_026204_0_0_1"/>